<reference evidence="2" key="1">
    <citation type="submission" date="2007-07" db="EMBL/GenBank/DDBJ databases">
        <title>Complete genome sequence of Campylobacter hominis ATCC BAA-381, a commensal isolated from the human gastrointestinal tract.</title>
        <authorList>
            <person name="Fouts D.E."/>
            <person name="Mongodin E.F."/>
            <person name="Puiu D."/>
            <person name="Sebastian Y."/>
            <person name="Miller W.G."/>
            <person name="Mandrell R.E."/>
            <person name="Nelson K.E."/>
        </authorList>
    </citation>
    <scope>NUCLEOTIDE SEQUENCE [LARGE SCALE GENOMIC DNA]</scope>
    <source>
        <strain evidence="2">ATCC BAA-381 / LMG 19568 / NCTC 13146 / CH001A</strain>
    </source>
</reference>
<dbReference type="HOGENOM" id="CLU_709192_0_0_7"/>
<sequence length="382" mass="42740">MAYSNGSVNGIFKLLDKIKETAVNAGWQVLGEKEIPYTNIPRGGAHFTVEKGSGAISQNQTENANNLTVIFPRPVNLNSVTFKGIEKITINGVLFDQSRELIGTEITDNTEFSDEIKVKKYIQIEAVGSANFSNFDLNFSCETNIILQKDLIITNADDNNQVILNFSAFIEPDGRSNIAITSSTGYSQTLPIEKQLNAKLGYILADDKELNYHISFNNNRMLLNLSIYRPDDAVQKNEVRQIIYLGRIRIYGGEWAIPDCNLILSSYENTKWNNYKGCNILNPYLFCANAWKQINATAFNSSTFDASNCDIVSPPNGEMFSAPIILSDTYNIYGEIDGIYNLIMADGINYSDEIAIENNPYIVVADNIGFNKFDTYAFKKDE</sequence>
<dbReference type="STRING" id="360107.CHAB381_0282"/>
<dbReference type="OrthoDB" id="1633523at2"/>
<evidence type="ECO:0000313" key="1">
    <source>
        <dbReference type="EMBL" id="ABS51953.1"/>
    </source>
</evidence>
<dbReference type="EMBL" id="CP000776">
    <property type="protein sequence ID" value="ABS51953.1"/>
    <property type="molecule type" value="Genomic_DNA"/>
</dbReference>
<gene>
    <name evidence="1" type="ordered locus">CHAB381_0282</name>
</gene>
<name>A7I044_CAMHC</name>
<organism evidence="1 2">
    <name type="scientific">Campylobacter hominis (strain ATCC BAA-381 / DSM 21671 / CCUG 45161 / LMG 19568 / NCTC 13146 / CH001A)</name>
    <dbReference type="NCBI Taxonomy" id="360107"/>
    <lineage>
        <taxon>Bacteria</taxon>
        <taxon>Pseudomonadati</taxon>
        <taxon>Campylobacterota</taxon>
        <taxon>Epsilonproteobacteria</taxon>
        <taxon>Campylobacterales</taxon>
        <taxon>Campylobacteraceae</taxon>
        <taxon>Campylobacter</taxon>
    </lineage>
</organism>
<dbReference type="eggNOG" id="ENOG5030N6C">
    <property type="taxonomic scope" value="Bacteria"/>
</dbReference>
<evidence type="ECO:0000313" key="2">
    <source>
        <dbReference type="Proteomes" id="UP000002407"/>
    </source>
</evidence>
<protein>
    <submittedName>
        <fullName evidence="1">Uncharacterized protein</fullName>
    </submittedName>
</protein>
<dbReference type="AlphaFoldDB" id="A7I044"/>
<proteinExistence type="predicted"/>
<dbReference type="Proteomes" id="UP000002407">
    <property type="component" value="Chromosome"/>
</dbReference>
<dbReference type="KEGG" id="cha:CHAB381_0282"/>
<dbReference type="RefSeq" id="WP_012108166.1">
    <property type="nucleotide sequence ID" value="NC_009714.1"/>
</dbReference>
<accession>A7I044</accession>
<keyword evidence="2" id="KW-1185">Reference proteome</keyword>